<evidence type="ECO:0000313" key="13">
    <source>
        <dbReference type="Proteomes" id="UP000165819"/>
    </source>
</evidence>
<dbReference type="EMBL" id="GU985458">
    <property type="protein sequence ID" value="ADR65076.1"/>
    <property type="molecule type" value="Genomic_RNA"/>
</dbReference>
<name>E5E7U0_MASV1</name>
<protein>
    <submittedName>
        <fullName evidence="12">Capsid protein</fullName>
    </submittedName>
</protein>
<evidence type="ECO:0000256" key="1">
    <source>
        <dbReference type="ARBA" id="ARBA00004328"/>
    </source>
</evidence>
<feature type="compositionally biased region" description="Acidic residues" evidence="10">
    <location>
        <begin position="712"/>
        <end position="731"/>
    </location>
</feature>
<dbReference type="GO" id="GO:0075512">
    <property type="term" value="P:clathrin-dependent endocytosis of virus by host cell"/>
    <property type="evidence" value="ECO:0007669"/>
    <property type="project" value="UniProtKB-KW"/>
</dbReference>
<evidence type="ECO:0000256" key="4">
    <source>
        <dbReference type="ARBA" id="ARBA00022595"/>
    </source>
</evidence>
<evidence type="ECO:0000256" key="8">
    <source>
        <dbReference type="ARBA" id="ARBA00023296"/>
    </source>
</evidence>
<dbReference type="InterPro" id="IPR029053">
    <property type="entry name" value="Viral_coat"/>
</dbReference>
<keyword evidence="7" id="KW-1142">T=3 icosahedral capsid protein</keyword>
<dbReference type="Pfam" id="PF03115">
    <property type="entry name" value="Astro_capsid_N"/>
    <property type="match status" value="1"/>
</dbReference>
<feature type="region of interest" description="Disordered" evidence="10">
    <location>
        <begin position="706"/>
        <end position="743"/>
    </location>
</feature>
<evidence type="ECO:0000313" key="12">
    <source>
        <dbReference type="EMBL" id="ADR65076.1"/>
    </source>
</evidence>
<proteinExistence type="predicted"/>
<sequence>MASANQAAKAEAKKVVKEVAKEIAKEAKNSAQRNQGPGKRWNNKQGRHMPKNKERKTKQTVTKEVTKKLKKEGLEGPRPRFSVRVSATIGKVGPNKAQGPELQIATFLHPGLMKEPNDGTNFGPLQAAAAQWGMWRIAHLTVRFTPLVGPSPVTGSVYRASLNLTQSPGNSSWGGLGARRHMDIPVGRQVSWKLSKGELYGPRQTWWMTDTNEEGGQSCGAIIEVHGLGKTTSTYKDEAWNGDLFIVEVDGKWEFTNYSAKPALGMLDRKTEVLEAADKQPGLQVTDGVLEMVLPTQTELARFMGDRFERNTPSGTTIGETIWQVVDEGAGLASNLAPAPFGWLIKGAWWFVKKIAGRSANTGSEVYRVFAPLADAQNGKPAMAETFPLRKAATTLTVTQVNAPNVGPSDSRPSYHAGVSPYPLVPSTVPPPAGSKFLVTALGMPIKISYDSARESVWKAYARVTGDDYLFSIKVGGRRTFVTSAYLLREVLAFTVSDDNQVTGCYNPAWMRPTRMTLHHRNTDMVIGHVVAYKADNWGTSAGAFTCATWLVRVERTTEATEPVNFYNYAPGPYLSSGTSLNPPEYYTINKAGIPTMNRAGTTSHTQCRVHIPRIESQTLLLAYSVGVNAIGADGMADGQPFAGINNDRVLDQNHSCDFGFWGSAMSPIAPLEDRVTVMMSVPTQQDKSTELVDDIMLAIQRRFNLHPISESESDPEDEGSQSGSEEEPCPEEPTPPQPTPRLKFAKEMMYEALRDSDWTHVDAEALLAAISSRN</sequence>
<organism evidence="12 13">
    <name type="scientific">Mink astrovirus 1</name>
    <name type="common">MAstV-1</name>
    <dbReference type="NCBI Taxonomy" id="1239574"/>
    <lineage>
        <taxon>Viruses</taxon>
        <taxon>Riboviria</taxon>
        <taxon>Orthornavirae</taxon>
        <taxon>Pisuviricota</taxon>
        <taxon>Stelpaviricetes</taxon>
        <taxon>Stellavirales</taxon>
        <taxon>Astroviridae</taxon>
        <taxon>Mamastrovirus</taxon>
        <taxon>Mamastrovirus mustelae</taxon>
    </lineage>
</organism>
<accession>E5E7U0</accession>
<evidence type="ECO:0000256" key="9">
    <source>
        <dbReference type="ARBA" id="ARBA00045703"/>
    </source>
</evidence>
<evidence type="ECO:0000256" key="10">
    <source>
        <dbReference type="SAM" id="MobiDB-lite"/>
    </source>
</evidence>
<dbReference type="Gene3D" id="2.60.120.20">
    <property type="match status" value="1"/>
</dbReference>
<comment type="subcellular location">
    <subcellularLocation>
        <location evidence="1">Virion</location>
    </subcellularLocation>
</comment>
<keyword evidence="6" id="KW-1164">Virus endocytosis by host</keyword>
<keyword evidence="2" id="KW-0167">Capsid protein</keyword>
<feature type="region of interest" description="Disordered" evidence="10">
    <location>
        <begin position="23"/>
        <end position="61"/>
    </location>
</feature>
<dbReference type="GO" id="GO:0039617">
    <property type="term" value="C:T=3 icosahedral viral capsid"/>
    <property type="evidence" value="ECO:0007669"/>
    <property type="project" value="UniProtKB-KW"/>
</dbReference>
<keyword evidence="5" id="KW-0946">Virion</keyword>
<reference evidence="12 13" key="1">
    <citation type="journal article" date="2010" name="J. Clin. Microbiol.">
        <title>Detection of a novel astrovirus in brain tissue of mink suffering from shaking mink syndrome by use of viral metagenomics.</title>
        <authorList>
            <person name="Blomstrom A.L."/>
            <person name="Widen F."/>
            <person name="Hammer A.S."/>
            <person name="Belak S."/>
            <person name="Berg M."/>
        </authorList>
    </citation>
    <scope>NUCLEOTIDE SEQUENCE [LARGE SCALE GENOMIC DNA]</scope>
    <source>
        <strain evidence="12">SMS-AstV</strain>
    </source>
</reference>
<keyword evidence="3" id="KW-1165">Clathrin-mediated endocytosis of virus by host</keyword>
<evidence type="ECO:0000256" key="3">
    <source>
        <dbReference type="ARBA" id="ARBA00022570"/>
    </source>
</evidence>
<evidence type="ECO:0000256" key="7">
    <source>
        <dbReference type="ARBA" id="ARBA00023060"/>
    </source>
</evidence>
<feature type="domain" description="Astrovirus capsid protein inner core" evidence="11">
    <location>
        <begin position="44"/>
        <end position="258"/>
    </location>
</feature>
<evidence type="ECO:0000256" key="2">
    <source>
        <dbReference type="ARBA" id="ARBA00022561"/>
    </source>
</evidence>
<comment type="function">
    <text evidence="9">The capsid polyprotein VP90 self-assembles and undergoes a proteolytic cleavage by host caspases to yield the immature VP70 virion.</text>
</comment>
<feature type="compositionally biased region" description="Basic residues" evidence="10">
    <location>
        <begin position="41"/>
        <end position="58"/>
    </location>
</feature>
<dbReference type="InterPro" id="IPR004337">
    <property type="entry name" value="Astro_capsid_N"/>
</dbReference>
<dbReference type="Proteomes" id="UP000165819">
    <property type="component" value="Genome"/>
</dbReference>
<keyword evidence="4" id="KW-1162">Viral penetration into host cytoplasm</keyword>
<evidence type="ECO:0000259" key="11">
    <source>
        <dbReference type="Pfam" id="PF03115"/>
    </source>
</evidence>
<evidence type="ECO:0000256" key="5">
    <source>
        <dbReference type="ARBA" id="ARBA00022844"/>
    </source>
</evidence>
<organismHost>
    <name type="scientific">Neovison vison</name>
    <name type="common">American mink</name>
    <name type="synonym">Mustela vison</name>
    <dbReference type="NCBI Taxonomy" id="452646"/>
</organismHost>
<evidence type="ECO:0000256" key="6">
    <source>
        <dbReference type="ARBA" id="ARBA00022890"/>
    </source>
</evidence>
<keyword evidence="8" id="KW-1160">Virus entry into host cell</keyword>